<dbReference type="EMBL" id="CM047897">
    <property type="protein sequence ID" value="KAJ0112703.1"/>
    <property type="molecule type" value="Genomic_DNA"/>
</dbReference>
<reference evidence="2" key="1">
    <citation type="journal article" date="2023" name="G3 (Bethesda)">
        <title>Genome assembly and association tests identify interacting loci associated with vigor, precocity, and sex in interspecific pistachio rootstocks.</title>
        <authorList>
            <person name="Palmer W."/>
            <person name="Jacygrad E."/>
            <person name="Sagayaradj S."/>
            <person name="Cavanaugh K."/>
            <person name="Han R."/>
            <person name="Bertier L."/>
            <person name="Beede B."/>
            <person name="Kafkas S."/>
            <person name="Golino D."/>
            <person name="Preece J."/>
            <person name="Michelmore R."/>
        </authorList>
    </citation>
    <scope>NUCLEOTIDE SEQUENCE [LARGE SCALE GENOMIC DNA]</scope>
</reference>
<proteinExistence type="predicted"/>
<accession>A0ACC1CAI2</accession>
<gene>
    <name evidence="1" type="ORF">Patl1_01539</name>
</gene>
<organism evidence="1 2">
    <name type="scientific">Pistacia atlantica</name>
    <dbReference type="NCBI Taxonomy" id="434234"/>
    <lineage>
        <taxon>Eukaryota</taxon>
        <taxon>Viridiplantae</taxon>
        <taxon>Streptophyta</taxon>
        <taxon>Embryophyta</taxon>
        <taxon>Tracheophyta</taxon>
        <taxon>Spermatophyta</taxon>
        <taxon>Magnoliopsida</taxon>
        <taxon>eudicotyledons</taxon>
        <taxon>Gunneridae</taxon>
        <taxon>Pentapetalae</taxon>
        <taxon>rosids</taxon>
        <taxon>malvids</taxon>
        <taxon>Sapindales</taxon>
        <taxon>Anacardiaceae</taxon>
        <taxon>Pistacia</taxon>
    </lineage>
</organism>
<protein>
    <submittedName>
        <fullName evidence="1">Uncharacterized protein</fullName>
    </submittedName>
</protein>
<keyword evidence="2" id="KW-1185">Reference proteome</keyword>
<evidence type="ECO:0000313" key="2">
    <source>
        <dbReference type="Proteomes" id="UP001164250"/>
    </source>
</evidence>
<evidence type="ECO:0000313" key="1">
    <source>
        <dbReference type="EMBL" id="KAJ0112703.1"/>
    </source>
</evidence>
<comment type="caution">
    <text evidence="1">The sequence shown here is derived from an EMBL/GenBank/DDBJ whole genome shotgun (WGS) entry which is preliminary data.</text>
</comment>
<name>A0ACC1CAI2_9ROSI</name>
<dbReference type="Proteomes" id="UP001164250">
    <property type="component" value="Chromosome 1"/>
</dbReference>
<sequence length="534" mass="60604">MSRCFPFPPPGYEKSTRVEDTDLLAKIRSGSHLVLWANPVWEGRRFLVVSKNWGYGLRPMIEKHQEKKHKKDKKDKEKQGGKEKKNKDKERSKEKHSDKKDRKEKHKDKKDRDKDKDKNRISDAKRIEGQPECYNGGKIGPNSLQNNGIKDTKYVQDLAKRIRNEDKATGSQIVQKITVTDQRRAELPRRILECSTDILEEKEKAKDKKEVDKKINGQKNHVEARGFGNSIAQGFSGTDQKRFQGITKPVEKNDIEKQLEEREKNMRKESDSKGDKQKDRDRKKKSRSKDKSRDKEKKKEEKAKEIVEPSKDRHKLKDSPKLKDNGKGLLSSCNIRPPDVSKTSNNNPPGEGSLGKRKELEINGISHDNGIRPNKLPRPVSSSHLVTENGRKMEPCQTAIHFASEFQGAVGNHKVNAKEHKINGLRNVSQPIVCSTKPLSTIDQGSENCEVSAKPPHPDSKYLNQILSSVAKGVPKLEDWPDFDDDEWLFCSDSVQSKQAKVASPRGDGTQQVWAEVLPIESAGVTALPYVIPF</sequence>